<gene>
    <name evidence="4" type="ORF">CF386_03210</name>
</gene>
<dbReference type="OrthoDB" id="9794407at2"/>
<evidence type="ECO:0000259" key="3">
    <source>
        <dbReference type="Pfam" id="PF17836"/>
    </source>
</evidence>
<reference evidence="4 5" key="1">
    <citation type="journal article" date="2016" name="Int. J. Syst. Evol. Microbiol.">
        <title>Paraphotobacterium marinum gen. nov., sp. nov., a member of the family Vibrionaceae, isolated from surface seawater.</title>
        <authorList>
            <person name="Huang Z."/>
            <person name="Dong C."/>
            <person name="Shao Z."/>
        </authorList>
    </citation>
    <scope>NUCLEOTIDE SEQUENCE [LARGE SCALE GENOMIC DNA]</scope>
    <source>
        <strain evidence="4 5">NSCS20N07D</strain>
    </source>
</reference>
<evidence type="ECO:0000256" key="1">
    <source>
        <dbReference type="ARBA" id="ARBA00007274"/>
    </source>
</evidence>
<dbReference type="GO" id="GO:0016740">
    <property type="term" value="F:transferase activity"/>
    <property type="evidence" value="ECO:0007669"/>
    <property type="project" value="UniProtKB-KW"/>
</dbReference>
<dbReference type="CDD" id="cd03360">
    <property type="entry name" value="LbH_AT_putative"/>
    <property type="match status" value="1"/>
</dbReference>
<name>A0A220VCJ2_9GAMM</name>
<dbReference type="Proteomes" id="UP000242175">
    <property type="component" value="Chromosome large"/>
</dbReference>
<dbReference type="InterPro" id="IPR041561">
    <property type="entry name" value="PglD_N"/>
</dbReference>
<dbReference type="SUPFAM" id="SSF51161">
    <property type="entry name" value="Trimeric LpxA-like enzymes"/>
    <property type="match status" value="1"/>
</dbReference>
<proteinExistence type="inferred from homology"/>
<feature type="binding site" evidence="2">
    <location>
        <position position="149"/>
    </location>
    <ligand>
        <name>acetyl-CoA</name>
        <dbReference type="ChEBI" id="CHEBI:57288"/>
    </ligand>
</feature>
<dbReference type="AlphaFoldDB" id="A0A220VCJ2"/>
<evidence type="ECO:0000313" key="5">
    <source>
        <dbReference type="Proteomes" id="UP000242175"/>
    </source>
</evidence>
<dbReference type="Pfam" id="PF17836">
    <property type="entry name" value="PglD_N"/>
    <property type="match status" value="1"/>
</dbReference>
<dbReference type="InterPro" id="IPR011004">
    <property type="entry name" value="Trimer_LpxA-like_sf"/>
</dbReference>
<dbReference type="KEGG" id="pmai:CF386_03210"/>
<keyword evidence="4" id="KW-0808">Transferase</keyword>
<protein>
    <submittedName>
        <fullName evidence="4">Acetyltransferase</fullName>
    </submittedName>
</protein>
<feature type="binding site" evidence="2">
    <location>
        <position position="70"/>
    </location>
    <ligand>
        <name>substrate</name>
    </ligand>
</feature>
<sequence>MIPKLVLIGGGGHCESCIDVIEKSKKFEIIGIVDPNLRVGTDVSGYPVLGGDDELSNLKAITKYALITVGQIKNYNIRVNLYNKLKKLDYCLPVIISPLAYIAKNVFIDEGTIVMHQALINSNAKIGKNCIINTKSLIEHGVEVHDHCHISTATIINGDSRVCKCSFVGSNSVVVNGTIVPEMSFIKANQLVKG</sequence>
<keyword evidence="5" id="KW-1185">Reference proteome</keyword>
<dbReference type="PANTHER" id="PTHR43300:SF7">
    <property type="entry name" value="UDP-N-ACETYLBACILLOSAMINE N-ACETYLTRANSFERASE"/>
    <property type="match status" value="1"/>
</dbReference>
<dbReference type="RefSeq" id="WP_089073023.1">
    <property type="nucleotide sequence ID" value="NZ_CBCSAM010000012.1"/>
</dbReference>
<organism evidence="4 5">
    <name type="scientific">Paraphotobacterium marinum</name>
    <dbReference type="NCBI Taxonomy" id="1755811"/>
    <lineage>
        <taxon>Bacteria</taxon>
        <taxon>Pseudomonadati</taxon>
        <taxon>Pseudomonadota</taxon>
        <taxon>Gammaproteobacteria</taxon>
        <taxon>Vibrionales</taxon>
        <taxon>Vibrionaceae</taxon>
        <taxon>Paraphotobacterium</taxon>
    </lineage>
</organism>
<evidence type="ECO:0000313" key="4">
    <source>
        <dbReference type="EMBL" id="ASK78114.1"/>
    </source>
</evidence>
<dbReference type="EMBL" id="CP022355">
    <property type="protein sequence ID" value="ASK78114.1"/>
    <property type="molecule type" value="Genomic_DNA"/>
</dbReference>
<dbReference type="Gene3D" id="2.160.10.10">
    <property type="entry name" value="Hexapeptide repeat proteins"/>
    <property type="match status" value="1"/>
</dbReference>
<dbReference type="Gene3D" id="3.40.50.20">
    <property type="match status" value="1"/>
</dbReference>
<feature type="domain" description="PglD N-terminal" evidence="3">
    <location>
        <begin position="4"/>
        <end position="85"/>
    </location>
</feature>
<evidence type="ECO:0000256" key="2">
    <source>
        <dbReference type="PIRSR" id="PIRSR620019-2"/>
    </source>
</evidence>
<comment type="similarity">
    <text evidence="1">Belongs to the transferase hexapeptide repeat family.</text>
</comment>
<dbReference type="InterPro" id="IPR050179">
    <property type="entry name" value="Trans_hexapeptide_repeat"/>
</dbReference>
<dbReference type="InterPro" id="IPR020019">
    <property type="entry name" value="AcTrfase_PglD-like"/>
</dbReference>
<accession>A0A220VCJ2</accession>
<dbReference type="PANTHER" id="PTHR43300">
    <property type="entry name" value="ACETYLTRANSFERASE"/>
    <property type="match status" value="1"/>
</dbReference>